<evidence type="ECO:0000313" key="7">
    <source>
        <dbReference type="EMBL" id="GAA4292256.1"/>
    </source>
</evidence>
<dbReference type="InterPro" id="IPR011610">
    <property type="entry name" value="SAM_mthyl_Trfase_ML2640-like"/>
</dbReference>
<comment type="function">
    <text evidence="1 6">Exhibits S-adenosyl-L-methionine-dependent methyltransferase activity.</text>
</comment>
<organism evidence="7 8">
    <name type="scientific">Mycobacterium paraffinicum</name>
    <dbReference type="NCBI Taxonomy" id="53378"/>
    <lineage>
        <taxon>Bacteria</taxon>
        <taxon>Bacillati</taxon>
        <taxon>Actinomycetota</taxon>
        <taxon>Actinomycetes</taxon>
        <taxon>Mycobacteriales</taxon>
        <taxon>Mycobacteriaceae</taxon>
        <taxon>Mycobacterium</taxon>
    </lineage>
</organism>
<dbReference type="PANTHER" id="PTHR43619">
    <property type="entry name" value="S-ADENOSYL-L-METHIONINE-DEPENDENT METHYLTRANSFERASE YKTD-RELATED"/>
    <property type="match status" value="1"/>
</dbReference>
<keyword evidence="3 6" id="KW-0489">Methyltransferase</keyword>
<accession>A0ABP8F160</accession>
<dbReference type="GO" id="GO:0032259">
    <property type="term" value="P:methylation"/>
    <property type="evidence" value="ECO:0007669"/>
    <property type="project" value="UniProtKB-KW"/>
</dbReference>
<reference evidence="8" key="1">
    <citation type="journal article" date="2019" name="Int. J. Syst. Evol. Microbiol.">
        <title>The Global Catalogue of Microorganisms (GCM) 10K type strain sequencing project: providing services to taxonomists for standard genome sequencing and annotation.</title>
        <authorList>
            <consortium name="The Broad Institute Genomics Platform"/>
            <consortium name="The Broad Institute Genome Sequencing Center for Infectious Disease"/>
            <person name="Wu L."/>
            <person name="Ma J."/>
        </authorList>
    </citation>
    <scope>NUCLEOTIDE SEQUENCE [LARGE SCALE GENOMIC DNA]</scope>
    <source>
        <strain evidence="8">JCM 17782</strain>
    </source>
</reference>
<sequence>MSRAHDDEWDLASSVGATATMVAAGRAMATKDPRGLIHDPFAEPLVRAVGVDFFTKMMDGELDLEAIENVSLVRMRAMADGMAVRTKYFDDYFVNATGGGIRQVVILASGLDSRAYRLPWPDGTVVYEIDQPRVIDFKTGTLAGIGAEPTATRCTVPIDLRADWPAALKAAGFDTTAPTAWLAEGLLIYLPPEAQDRLFDNITALSVPGSTIATEFVPGIADFDADRVRELSGSFREHGVDIDMASLVYAGERNHVVDYLRSKRWDVEGTTRTELFRRQGIDAPAPENDDPLGEIIFISGNLTG</sequence>
<dbReference type="PANTHER" id="PTHR43619:SF2">
    <property type="entry name" value="S-ADENOSYL-L-METHIONINE-DEPENDENT METHYLTRANSFERASES SUPERFAMILY PROTEIN"/>
    <property type="match status" value="1"/>
</dbReference>
<evidence type="ECO:0000256" key="4">
    <source>
        <dbReference type="ARBA" id="ARBA00022679"/>
    </source>
</evidence>
<dbReference type="EMBL" id="BAABGF010000043">
    <property type="protein sequence ID" value="GAA4292256.1"/>
    <property type="molecule type" value="Genomic_DNA"/>
</dbReference>
<evidence type="ECO:0000256" key="6">
    <source>
        <dbReference type="RuleBase" id="RU362030"/>
    </source>
</evidence>
<dbReference type="Proteomes" id="UP001501417">
    <property type="component" value="Unassembled WGS sequence"/>
</dbReference>
<dbReference type="NCBIfam" id="TIGR00027">
    <property type="entry name" value="mthyl_TIGR00027"/>
    <property type="match status" value="1"/>
</dbReference>
<dbReference type="InterPro" id="IPR029063">
    <property type="entry name" value="SAM-dependent_MTases_sf"/>
</dbReference>
<evidence type="ECO:0000256" key="3">
    <source>
        <dbReference type="ARBA" id="ARBA00022603"/>
    </source>
</evidence>
<proteinExistence type="inferred from homology"/>
<name>A0ABP8F160_9MYCO</name>
<keyword evidence="4" id="KW-0808">Transferase</keyword>
<keyword evidence="5 6" id="KW-0949">S-adenosyl-L-methionine</keyword>
<dbReference type="Gene3D" id="3.40.50.150">
    <property type="entry name" value="Vaccinia Virus protein VP39"/>
    <property type="match status" value="1"/>
</dbReference>
<gene>
    <name evidence="7" type="ORF">GCM10023161_39190</name>
</gene>
<comment type="similarity">
    <text evidence="2 6">Belongs to the UPF0677 family.</text>
</comment>
<dbReference type="RefSeq" id="WP_264044611.1">
    <property type="nucleotide sequence ID" value="NZ_BAABGF010000043.1"/>
</dbReference>
<dbReference type="Pfam" id="PF04072">
    <property type="entry name" value="LCM"/>
    <property type="match status" value="1"/>
</dbReference>
<dbReference type="SUPFAM" id="SSF53335">
    <property type="entry name" value="S-adenosyl-L-methionine-dependent methyltransferases"/>
    <property type="match status" value="1"/>
</dbReference>
<evidence type="ECO:0000256" key="2">
    <source>
        <dbReference type="ARBA" id="ARBA00008138"/>
    </source>
</evidence>
<evidence type="ECO:0000313" key="8">
    <source>
        <dbReference type="Proteomes" id="UP001501417"/>
    </source>
</evidence>
<dbReference type="GO" id="GO:0008168">
    <property type="term" value="F:methyltransferase activity"/>
    <property type="evidence" value="ECO:0007669"/>
    <property type="project" value="UniProtKB-KW"/>
</dbReference>
<dbReference type="InterPro" id="IPR007213">
    <property type="entry name" value="Ppm1/Ppm2/Tcmp"/>
</dbReference>
<protein>
    <recommendedName>
        <fullName evidence="6">S-adenosyl-L-methionine-dependent methyltransferase</fullName>
        <ecNumber evidence="6">2.1.1.-</ecNumber>
    </recommendedName>
</protein>
<comment type="caution">
    <text evidence="7">The sequence shown here is derived from an EMBL/GenBank/DDBJ whole genome shotgun (WGS) entry which is preliminary data.</text>
</comment>
<dbReference type="EC" id="2.1.1.-" evidence="6"/>
<keyword evidence="8" id="KW-1185">Reference proteome</keyword>
<evidence type="ECO:0000256" key="1">
    <source>
        <dbReference type="ARBA" id="ARBA00003907"/>
    </source>
</evidence>
<evidence type="ECO:0000256" key="5">
    <source>
        <dbReference type="ARBA" id="ARBA00022691"/>
    </source>
</evidence>